<dbReference type="Pfam" id="PF01047">
    <property type="entry name" value="MarR"/>
    <property type="match status" value="1"/>
</dbReference>
<evidence type="ECO:0000256" key="3">
    <source>
        <dbReference type="ARBA" id="ARBA00023163"/>
    </source>
</evidence>
<dbReference type="RefSeq" id="WP_183731235.1">
    <property type="nucleotide sequence ID" value="NZ_JACHID010000006.1"/>
</dbReference>
<evidence type="ECO:0000256" key="1">
    <source>
        <dbReference type="ARBA" id="ARBA00023015"/>
    </source>
</evidence>
<dbReference type="GO" id="GO:0003700">
    <property type="term" value="F:DNA-binding transcription factor activity"/>
    <property type="evidence" value="ECO:0007669"/>
    <property type="project" value="InterPro"/>
</dbReference>
<gene>
    <name evidence="5" type="ORF">HNR37_001136</name>
</gene>
<dbReference type="PANTHER" id="PTHR42756:SF1">
    <property type="entry name" value="TRANSCRIPTIONAL REPRESSOR OF EMRAB OPERON"/>
    <property type="match status" value="1"/>
</dbReference>
<proteinExistence type="predicted"/>
<keyword evidence="3" id="KW-0804">Transcription</keyword>
<dbReference type="SUPFAM" id="SSF46785">
    <property type="entry name" value="Winged helix' DNA-binding domain"/>
    <property type="match status" value="1"/>
</dbReference>
<comment type="caution">
    <text evidence="5">The sequence shown here is derived from an EMBL/GenBank/DDBJ whole genome shotgun (WGS) entry which is preliminary data.</text>
</comment>
<keyword evidence="6" id="KW-1185">Reference proteome</keyword>
<dbReference type="Gene3D" id="1.10.10.10">
    <property type="entry name" value="Winged helix-like DNA-binding domain superfamily/Winged helix DNA-binding domain"/>
    <property type="match status" value="1"/>
</dbReference>
<sequence>MAKKDTIDKLIGKINAFEKAYKSTVDSSLYQLGITPSQFKVLKALHEMGQVRHKELTERTLISKGTLTGVINRLEKKNYVKRQADSSDGRVQRVMLTEEGAAAYESLSSKYHKLVRNLFRTEPESRLQQHIANLAALQSVIEQEQVQP</sequence>
<dbReference type="AlphaFoldDB" id="A0A7W7Y4V5"/>
<evidence type="ECO:0000256" key="2">
    <source>
        <dbReference type="ARBA" id="ARBA00023125"/>
    </source>
</evidence>
<keyword evidence="1" id="KW-0805">Transcription regulation</keyword>
<reference evidence="5 6" key="1">
    <citation type="submission" date="2020-08" db="EMBL/GenBank/DDBJ databases">
        <title>Genomic Encyclopedia of Type Strains, Phase IV (KMG-IV): sequencing the most valuable type-strain genomes for metagenomic binning, comparative biology and taxonomic classification.</title>
        <authorList>
            <person name="Goeker M."/>
        </authorList>
    </citation>
    <scope>NUCLEOTIDE SEQUENCE [LARGE SCALE GENOMIC DNA]</scope>
    <source>
        <strain evidence="5 6">DSM 22071</strain>
    </source>
</reference>
<dbReference type="InterPro" id="IPR000835">
    <property type="entry name" value="HTH_MarR-typ"/>
</dbReference>
<dbReference type="PROSITE" id="PS50995">
    <property type="entry name" value="HTH_MARR_2"/>
    <property type="match status" value="1"/>
</dbReference>
<organism evidence="5 6">
    <name type="scientific">Desulfurispira natronophila</name>
    <dbReference type="NCBI Taxonomy" id="682562"/>
    <lineage>
        <taxon>Bacteria</taxon>
        <taxon>Pseudomonadati</taxon>
        <taxon>Chrysiogenota</taxon>
        <taxon>Chrysiogenia</taxon>
        <taxon>Chrysiogenales</taxon>
        <taxon>Chrysiogenaceae</taxon>
        <taxon>Desulfurispira</taxon>
    </lineage>
</organism>
<dbReference type="GO" id="GO:0003677">
    <property type="term" value="F:DNA binding"/>
    <property type="evidence" value="ECO:0007669"/>
    <property type="project" value="UniProtKB-KW"/>
</dbReference>
<dbReference type="InterPro" id="IPR036388">
    <property type="entry name" value="WH-like_DNA-bd_sf"/>
</dbReference>
<dbReference type="SMART" id="SM00347">
    <property type="entry name" value="HTH_MARR"/>
    <property type="match status" value="1"/>
</dbReference>
<dbReference type="InterPro" id="IPR036390">
    <property type="entry name" value="WH_DNA-bd_sf"/>
</dbReference>
<accession>A0A7W7Y4V5</accession>
<dbReference type="EMBL" id="JACHID010000006">
    <property type="protein sequence ID" value="MBB5021822.1"/>
    <property type="molecule type" value="Genomic_DNA"/>
</dbReference>
<name>A0A7W7Y4V5_9BACT</name>
<protein>
    <submittedName>
        <fullName evidence="5">DNA-binding MarR family transcriptional regulator</fullName>
    </submittedName>
</protein>
<feature type="domain" description="HTH marR-type" evidence="4">
    <location>
        <begin position="7"/>
        <end position="143"/>
    </location>
</feature>
<keyword evidence="2 5" id="KW-0238">DNA-binding</keyword>
<evidence type="ECO:0000313" key="5">
    <source>
        <dbReference type="EMBL" id="MBB5021822.1"/>
    </source>
</evidence>
<evidence type="ECO:0000313" key="6">
    <source>
        <dbReference type="Proteomes" id="UP000528322"/>
    </source>
</evidence>
<dbReference type="Proteomes" id="UP000528322">
    <property type="component" value="Unassembled WGS sequence"/>
</dbReference>
<evidence type="ECO:0000259" key="4">
    <source>
        <dbReference type="PROSITE" id="PS50995"/>
    </source>
</evidence>
<dbReference type="PANTHER" id="PTHR42756">
    <property type="entry name" value="TRANSCRIPTIONAL REGULATOR, MARR"/>
    <property type="match status" value="1"/>
</dbReference>
<dbReference type="PRINTS" id="PR00598">
    <property type="entry name" value="HTHMARR"/>
</dbReference>